<keyword evidence="2" id="KW-1185">Reference proteome</keyword>
<gene>
    <name evidence="1" type="ORF">AIOL_001340</name>
</gene>
<dbReference type="RefSeq" id="WP_152912405.1">
    <property type="nucleotide sequence ID" value="NZ_LFTY01000002.1"/>
</dbReference>
<evidence type="ECO:0000313" key="1">
    <source>
        <dbReference type="EMBL" id="KMW56388.1"/>
    </source>
</evidence>
<dbReference type="AlphaFoldDB" id="A0A0J9GSC2"/>
<organism evidence="1 2">
    <name type="scientific">Candidatus Rhodobacter oscarellae</name>
    <dbReference type="NCBI Taxonomy" id="1675527"/>
    <lineage>
        <taxon>Bacteria</taxon>
        <taxon>Pseudomonadati</taxon>
        <taxon>Pseudomonadota</taxon>
        <taxon>Alphaproteobacteria</taxon>
        <taxon>Rhodobacterales</taxon>
        <taxon>Rhodobacter group</taxon>
        <taxon>Rhodobacter</taxon>
    </lineage>
</organism>
<comment type="caution">
    <text evidence="1">The sequence shown here is derived from an EMBL/GenBank/DDBJ whole genome shotgun (WGS) entry which is preliminary data.</text>
</comment>
<dbReference type="Proteomes" id="UP000037178">
    <property type="component" value="Unassembled WGS sequence"/>
</dbReference>
<sequence>MNDDLQLLCEIGFASVRRGLRRDASSIFAALSEMRPENACGAIGSALIQVSRGDVTDAIETLGQVEETCQEAVHEAVQIRNMIAELAEARAA</sequence>
<name>A0A0J9GSC2_9RHOB</name>
<dbReference type="STRING" id="1675527.AIOL_001340"/>
<accession>A0A0J9GSC2</accession>
<dbReference type="OrthoDB" id="7852064at2"/>
<evidence type="ECO:0000313" key="2">
    <source>
        <dbReference type="Proteomes" id="UP000037178"/>
    </source>
</evidence>
<dbReference type="PATRIC" id="fig|1675527.3.peg.1425"/>
<reference evidence="1 2" key="1">
    <citation type="submission" date="2015-06" db="EMBL/GenBank/DDBJ databases">
        <title>Draft genome sequence of an Alphaproteobacteria species associated to the Mediterranean sponge Oscarella lobularis.</title>
        <authorList>
            <person name="Jourda C."/>
            <person name="Santini S."/>
            <person name="Claverie J.-M."/>
        </authorList>
    </citation>
    <scope>NUCLEOTIDE SEQUENCE [LARGE SCALE GENOMIC DNA]</scope>
    <source>
        <strain evidence="1">IGS</strain>
    </source>
</reference>
<protein>
    <submittedName>
        <fullName evidence="1">Uncharacterized protein</fullName>
    </submittedName>
</protein>
<dbReference type="EMBL" id="LFTY01000002">
    <property type="protein sequence ID" value="KMW56388.1"/>
    <property type="molecule type" value="Genomic_DNA"/>
</dbReference>
<proteinExistence type="predicted"/>